<evidence type="ECO:0008006" key="6">
    <source>
        <dbReference type="Google" id="ProtNLM"/>
    </source>
</evidence>
<accession>A0ABN0ABS1</accession>
<feature type="signal peptide" evidence="3">
    <location>
        <begin position="1"/>
        <end position="23"/>
    </location>
</feature>
<keyword evidence="1 3" id="KW-0732">Signal</keyword>
<dbReference type="InterPro" id="IPR029050">
    <property type="entry name" value="Immunoprotect_excell_Ig-like"/>
</dbReference>
<sequence length="303" mass="32786">MIKRLFPIAAAALLLAACGSAETTVDTSETTTTETSTVEVFPPHEEVEAPGVTLKLDSVTESDHLMLNAEGVKPGYLPEERQNPSDGAKFITVNTIVTNTGRGSMDLTCGFGIQAHLFNKDGQRYDPVQDLYRVPGNPECNDSLNPGFSIEMSWPFEIPESMEATEFGFANPETNYDDLTLVDVTDASREDTPGTEDSPPAQSPIEEPQAAVEEPSSNVVQSQNEGYYSSPDNPALAEQERLASIPYADGGTCPAYKCGYGTNSQGERNPSSGEIQTLHGCQDGYINDPELCSAVEWVENHEY</sequence>
<reference evidence="4 5" key="1">
    <citation type="submission" date="2010-04" db="EMBL/GenBank/DDBJ databases">
        <authorList>
            <person name="Weinstock G."/>
            <person name="Sodergren E."/>
            <person name="Clifton S."/>
            <person name="Fulton L."/>
            <person name="Fulton B."/>
            <person name="Courtney L."/>
            <person name="Fronick C."/>
            <person name="Harrison M."/>
            <person name="Strong C."/>
            <person name="Farmer C."/>
            <person name="Delahaunty K."/>
            <person name="Markovic C."/>
            <person name="Hall O."/>
            <person name="Minx P."/>
            <person name="Tomlinson C."/>
            <person name="Mitreva M."/>
            <person name="Hou S."/>
            <person name="Wollam A."/>
            <person name="Pepin K.H."/>
            <person name="Johnson M."/>
            <person name="Bhonagiri V."/>
            <person name="Zhang X."/>
            <person name="Suruliraj S."/>
            <person name="Warren W."/>
            <person name="Chinwalla A."/>
            <person name="Mardis E.R."/>
            <person name="Wilson R.K."/>
        </authorList>
    </citation>
    <scope>NUCLEOTIDE SEQUENCE [LARGE SCALE GENOMIC DNA]</scope>
    <source>
        <strain evidence="4 5">DSM 20306</strain>
    </source>
</reference>
<evidence type="ECO:0000313" key="4">
    <source>
        <dbReference type="EMBL" id="EFG80195.1"/>
    </source>
</evidence>
<name>A0ABN0ABS1_CORAM</name>
<evidence type="ECO:0000313" key="5">
    <source>
        <dbReference type="Proteomes" id="UP000006015"/>
    </source>
</evidence>
<dbReference type="Gene3D" id="2.60.40.1240">
    <property type="match status" value="1"/>
</dbReference>
<organism evidence="4 5">
    <name type="scientific">Corynebacterium ammoniagenes DSM 20306</name>
    <dbReference type="NCBI Taxonomy" id="649754"/>
    <lineage>
        <taxon>Bacteria</taxon>
        <taxon>Bacillati</taxon>
        <taxon>Actinomycetota</taxon>
        <taxon>Actinomycetes</taxon>
        <taxon>Mycobacteriales</taxon>
        <taxon>Corynebacteriaceae</taxon>
        <taxon>Corynebacterium</taxon>
    </lineage>
</organism>
<comment type="caution">
    <text evidence="4">The sequence shown here is derived from an EMBL/GenBank/DDBJ whole genome shotgun (WGS) entry which is preliminary data.</text>
</comment>
<protein>
    <recommendedName>
        <fullName evidence="6">DUF4352 domain-containing protein</fullName>
    </recommendedName>
</protein>
<feature type="region of interest" description="Disordered" evidence="2">
    <location>
        <begin position="188"/>
        <end position="233"/>
    </location>
</feature>
<evidence type="ECO:0000256" key="3">
    <source>
        <dbReference type="SAM" id="SignalP"/>
    </source>
</evidence>
<keyword evidence="5" id="KW-1185">Reference proteome</keyword>
<proteinExistence type="predicted"/>
<feature type="chain" id="PRO_5047355109" description="DUF4352 domain-containing protein" evidence="3">
    <location>
        <begin position="24"/>
        <end position="303"/>
    </location>
</feature>
<dbReference type="PROSITE" id="PS51257">
    <property type="entry name" value="PROKAR_LIPOPROTEIN"/>
    <property type="match status" value="1"/>
</dbReference>
<evidence type="ECO:0000256" key="1">
    <source>
        <dbReference type="ARBA" id="ARBA00022729"/>
    </source>
</evidence>
<dbReference type="Proteomes" id="UP000006015">
    <property type="component" value="Unassembled WGS sequence"/>
</dbReference>
<evidence type="ECO:0000256" key="2">
    <source>
        <dbReference type="SAM" id="MobiDB-lite"/>
    </source>
</evidence>
<dbReference type="RefSeq" id="WP_003849119.1">
    <property type="nucleotide sequence ID" value="NZ_CP009244.1"/>
</dbReference>
<feature type="compositionally biased region" description="Polar residues" evidence="2">
    <location>
        <begin position="215"/>
        <end position="232"/>
    </location>
</feature>
<dbReference type="EMBL" id="ADNS01000031">
    <property type="protein sequence ID" value="EFG80195.1"/>
    <property type="molecule type" value="Genomic_DNA"/>
</dbReference>
<gene>
    <name evidence="4" type="ORF">HMPREF0281_02286</name>
</gene>